<organism evidence="3 4">
    <name type="scientific">Romboutsia faecis</name>
    <dbReference type="NCBI Taxonomy" id="2764597"/>
    <lineage>
        <taxon>Bacteria</taxon>
        <taxon>Bacillati</taxon>
        <taxon>Bacillota</taxon>
        <taxon>Clostridia</taxon>
        <taxon>Peptostreptococcales</taxon>
        <taxon>Peptostreptococcaceae</taxon>
        <taxon>Romboutsia</taxon>
    </lineage>
</organism>
<dbReference type="SUPFAM" id="SSF51735">
    <property type="entry name" value="NAD(P)-binding Rossmann-fold domains"/>
    <property type="match status" value="1"/>
</dbReference>
<dbReference type="InterPro" id="IPR052698">
    <property type="entry name" value="MoCofactor_Util/Proc"/>
</dbReference>
<gene>
    <name evidence="3" type="ORF">H8923_09115</name>
</gene>
<keyword evidence="4" id="KW-1185">Reference proteome</keyword>
<protein>
    <submittedName>
        <fullName evidence="3">XdhC family protein</fullName>
    </submittedName>
</protein>
<evidence type="ECO:0000259" key="2">
    <source>
        <dbReference type="Pfam" id="PF13478"/>
    </source>
</evidence>
<name>A0ABR7JPY4_9FIRM</name>
<reference evidence="3 4" key="1">
    <citation type="submission" date="2020-08" db="EMBL/GenBank/DDBJ databases">
        <authorList>
            <person name="Liu C."/>
            <person name="Sun Q."/>
        </authorList>
    </citation>
    <scope>NUCLEOTIDE SEQUENCE [LARGE SCALE GENOMIC DNA]</scope>
    <source>
        <strain evidence="3 4">NSJ-18</strain>
    </source>
</reference>
<comment type="caution">
    <text evidence="3">The sequence shown here is derived from an EMBL/GenBank/DDBJ whole genome shotgun (WGS) entry which is preliminary data.</text>
</comment>
<dbReference type="RefSeq" id="WP_153971615.1">
    <property type="nucleotide sequence ID" value="NZ_JACRWE010000003.1"/>
</dbReference>
<feature type="domain" description="XdhC- CoxI" evidence="1">
    <location>
        <begin position="14"/>
        <end position="71"/>
    </location>
</feature>
<dbReference type="InterPro" id="IPR003777">
    <property type="entry name" value="XdhC_CoxI"/>
</dbReference>
<evidence type="ECO:0000313" key="4">
    <source>
        <dbReference type="Proteomes" id="UP000609849"/>
    </source>
</evidence>
<dbReference type="InterPro" id="IPR036291">
    <property type="entry name" value="NAD(P)-bd_dom_sf"/>
</dbReference>
<feature type="domain" description="XdhC Rossmann" evidence="2">
    <location>
        <begin position="108"/>
        <end position="250"/>
    </location>
</feature>
<proteinExistence type="predicted"/>
<dbReference type="Pfam" id="PF02625">
    <property type="entry name" value="XdhC_CoxI"/>
    <property type="match status" value="1"/>
</dbReference>
<dbReference type="PANTHER" id="PTHR30388:SF6">
    <property type="entry name" value="XANTHINE DEHYDROGENASE SUBUNIT A-RELATED"/>
    <property type="match status" value="1"/>
</dbReference>
<sequence>MHEAILSKINEEIKNGNKVAFAMITEVEGSSPGKQGSTLAYLSDGSIIGTVGGGILEYEIINKCKECLKNGDDMNFEHNLTKNSEDTPMQCGGNVRGYIKVFKPKPRLLIVGGGHVGYSLYNISNTLDFNIIIIDDREEFANKDRFKNAKEVYSGNIENILKNINIDENTYVVIATRGYEKDLEALRCIINKNAGYIGMIGSLKKWTTLKSALINEGVSEELLNSVYAPVGLNISSNEVNEIAFGIMAEILLVKNKGCLSHRKDKNLRFYK</sequence>
<dbReference type="Gene3D" id="3.40.50.720">
    <property type="entry name" value="NAD(P)-binding Rossmann-like Domain"/>
    <property type="match status" value="1"/>
</dbReference>
<evidence type="ECO:0000259" key="1">
    <source>
        <dbReference type="Pfam" id="PF02625"/>
    </source>
</evidence>
<dbReference type="Pfam" id="PF13478">
    <property type="entry name" value="XdhC_C"/>
    <property type="match status" value="1"/>
</dbReference>
<evidence type="ECO:0000313" key="3">
    <source>
        <dbReference type="EMBL" id="MBC5996920.1"/>
    </source>
</evidence>
<dbReference type="PANTHER" id="PTHR30388">
    <property type="entry name" value="ALDEHYDE OXIDOREDUCTASE MOLYBDENUM COFACTOR ASSEMBLY PROTEIN"/>
    <property type="match status" value="1"/>
</dbReference>
<dbReference type="EMBL" id="JACRWE010000003">
    <property type="protein sequence ID" value="MBC5996920.1"/>
    <property type="molecule type" value="Genomic_DNA"/>
</dbReference>
<dbReference type="Proteomes" id="UP000609849">
    <property type="component" value="Unassembled WGS sequence"/>
</dbReference>
<dbReference type="InterPro" id="IPR027051">
    <property type="entry name" value="XdhC_Rossmann_dom"/>
</dbReference>
<accession>A0ABR7JPY4</accession>